<evidence type="ECO:0000313" key="9">
    <source>
        <dbReference type="Proteomes" id="UP000315724"/>
    </source>
</evidence>
<feature type="domain" description="Endoribonuclease YicC-like C-terminal" evidence="7">
    <location>
        <begin position="172"/>
        <end position="293"/>
    </location>
</feature>
<evidence type="ECO:0000259" key="6">
    <source>
        <dbReference type="Pfam" id="PF03755"/>
    </source>
</evidence>
<evidence type="ECO:0000256" key="1">
    <source>
        <dbReference type="ARBA" id="ARBA00001968"/>
    </source>
</evidence>
<dbReference type="OrthoDB" id="9771229at2"/>
<accession>A0A517QVB2</accession>
<dbReference type="Pfam" id="PF08340">
    <property type="entry name" value="YicC-like_C"/>
    <property type="match status" value="1"/>
</dbReference>
<dbReference type="KEGG" id="tpol:Mal48_48510"/>
<evidence type="ECO:0000256" key="4">
    <source>
        <dbReference type="ARBA" id="ARBA00022801"/>
    </source>
</evidence>
<dbReference type="InterPro" id="IPR013551">
    <property type="entry name" value="YicC-like_C"/>
</dbReference>
<evidence type="ECO:0000256" key="5">
    <source>
        <dbReference type="ARBA" id="ARBA00035648"/>
    </source>
</evidence>
<feature type="domain" description="Endoribonuclease YicC-like N-terminal" evidence="6">
    <location>
        <begin position="3"/>
        <end position="154"/>
    </location>
</feature>
<proteinExistence type="inferred from homology"/>
<dbReference type="AlphaFoldDB" id="A0A517QVB2"/>
<dbReference type="EMBL" id="CP036267">
    <property type="protein sequence ID" value="QDT35573.1"/>
    <property type="molecule type" value="Genomic_DNA"/>
</dbReference>
<evidence type="ECO:0000259" key="7">
    <source>
        <dbReference type="Pfam" id="PF08340"/>
    </source>
</evidence>
<organism evidence="8 9">
    <name type="scientific">Thalassoglobus polymorphus</name>
    <dbReference type="NCBI Taxonomy" id="2527994"/>
    <lineage>
        <taxon>Bacteria</taxon>
        <taxon>Pseudomonadati</taxon>
        <taxon>Planctomycetota</taxon>
        <taxon>Planctomycetia</taxon>
        <taxon>Planctomycetales</taxon>
        <taxon>Planctomycetaceae</taxon>
        <taxon>Thalassoglobus</taxon>
    </lineage>
</organism>
<name>A0A517QVB2_9PLAN</name>
<dbReference type="Pfam" id="PF03755">
    <property type="entry name" value="YicC-like_N"/>
    <property type="match status" value="1"/>
</dbReference>
<comment type="cofactor">
    <cofactor evidence="1">
        <name>a divalent metal cation</name>
        <dbReference type="ChEBI" id="CHEBI:60240"/>
    </cofactor>
</comment>
<dbReference type="RefSeq" id="WP_145205358.1">
    <property type="nucleotide sequence ID" value="NZ_CP036267.1"/>
</dbReference>
<reference evidence="8 9" key="1">
    <citation type="submission" date="2019-02" db="EMBL/GenBank/DDBJ databases">
        <title>Deep-cultivation of Planctomycetes and their phenomic and genomic characterization uncovers novel biology.</title>
        <authorList>
            <person name="Wiegand S."/>
            <person name="Jogler M."/>
            <person name="Boedeker C."/>
            <person name="Pinto D."/>
            <person name="Vollmers J."/>
            <person name="Rivas-Marin E."/>
            <person name="Kohn T."/>
            <person name="Peeters S.H."/>
            <person name="Heuer A."/>
            <person name="Rast P."/>
            <person name="Oberbeckmann S."/>
            <person name="Bunk B."/>
            <person name="Jeske O."/>
            <person name="Meyerdierks A."/>
            <person name="Storesund J.E."/>
            <person name="Kallscheuer N."/>
            <person name="Luecker S."/>
            <person name="Lage O.M."/>
            <person name="Pohl T."/>
            <person name="Merkel B.J."/>
            <person name="Hornburger P."/>
            <person name="Mueller R.-W."/>
            <person name="Bruemmer F."/>
            <person name="Labrenz M."/>
            <person name="Spormann A.M."/>
            <person name="Op den Camp H."/>
            <person name="Overmann J."/>
            <person name="Amann R."/>
            <person name="Jetten M.S.M."/>
            <person name="Mascher T."/>
            <person name="Medema M.H."/>
            <person name="Devos D.P."/>
            <person name="Kaster A.-K."/>
            <person name="Ovreas L."/>
            <person name="Rohde M."/>
            <person name="Galperin M.Y."/>
            <person name="Jogler C."/>
        </authorList>
    </citation>
    <scope>NUCLEOTIDE SEQUENCE [LARGE SCALE GENOMIC DNA]</scope>
    <source>
        <strain evidence="8 9">Mal48</strain>
    </source>
</reference>
<dbReference type="NCBIfam" id="TIGR00255">
    <property type="entry name" value="YicC/YloC family endoribonuclease"/>
    <property type="match status" value="1"/>
</dbReference>
<keyword evidence="2" id="KW-0540">Nuclease</keyword>
<comment type="similarity">
    <text evidence="5">Belongs to the YicC/YloC family.</text>
</comment>
<gene>
    <name evidence="8" type="ORF">Mal48_48510</name>
</gene>
<sequence>MLLSMTGHGDASGQNERVSVTAEIRSVNNRHLKVSVRCQDAFLALESNIERLIRKNVARGTLTVSLRVRQLADQRAATIDQLAVQQYWTQLTDIAAELKTDPPKDLSPLLSLPGILKDNYEKSVDEGDWPLFEEVILAALKQFQDFRIQEGESMGDELNSLSSKIEENLDAIEKIAPQVIVDYRDRLKNRVNELLQSTSVKVDDNDLLRETSLFADRCDITEEVTRLRSHLQQYRSLLDGNEAAGRKLEFLGQEMFREVNTIGSKANHIEIAHRVVDMKAAIEKMREMIQNIE</sequence>
<dbReference type="GO" id="GO:0016787">
    <property type="term" value="F:hydrolase activity"/>
    <property type="evidence" value="ECO:0007669"/>
    <property type="project" value="UniProtKB-KW"/>
</dbReference>
<dbReference type="InterPro" id="IPR005229">
    <property type="entry name" value="YicC/YloC-like"/>
</dbReference>
<keyword evidence="4" id="KW-0378">Hydrolase</keyword>
<protein>
    <recommendedName>
        <fullName evidence="10">YicC-like family, N-terminal region</fullName>
    </recommendedName>
</protein>
<dbReference type="PANTHER" id="PTHR30636">
    <property type="entry name" value="UPF0701 PROTEIN YICC"/>
    <property type="match status" value="1"/>
</dbReference>
<evidence type="ECO:0000313" key="8">
    <source>
        <dbReference type="EMBL" id="QDT35573.1"/>
    </source>
</evidence>
<evidence type="ECO:0008006" key="10">
    <source>
        <dbReference type="Google" id="ProtNLM"/>
    </source>
</evidence>
<dbReference type="PANTHER" id="PTHR30636:SF3">
    <property type="entry name" value="UPF0701 PROTEIN YICC"/>
    <property type="match status" value="1"/>
</dbReference>
<dbReference type="GO" id="GO:0004521">
    <property type="term" value="F:RNA endonuclease activity"/>
    <property type="evidence" value="ECO:0007669"/>
    <property type="project" value="InterPro"/>
</dbReference>
<evidence type="ECO:0000256" key="2">
    <source>
        <dbReference type="ARBA" id="ARBA00022722"/>
    </source>
</evidence>
<evidence type="ECO:0000256" key="3">
    <source>
        <dbReference type="ARBA" id="ARBA00022759"/>
    </source>
</evidence>
<keyword evidence="3" id="KW-0255">Endonuclease</keyword>
<dbReference type="InterPro" id="IPR013527">
    <property type="entry name" value="YicC-like_N"/>
</dbReference>
<dbReference type="Proteomes" id="UP000315724">
    <property type="component" value="Chromosome"/>
</dbReference>
<keyword evidence="9" id="KW-1185">Reference proteome</keyword>